<sequence length="603" mass="67479">MPAIKTAEHHTNFDSQNQEKLTKLHKKLDKLQSSKDLINHAVCAGVLMDIGFAHQELNQLHDAMKSYLDAMDIFRQIFGDDHMSVADCLSRVGDIHYIAGEPDDAMDAYSDALKIIRVLHKTGESEPLDIASLLNKVGKIGYERDDMEVAVSSFSQASNLCAALDHNEKRPLLEEHNDNEGSTKSNSLNEVYAEALGWMGRIHVDRSQYEQALYVFNEALRVLKSVPGASTTSLQERIANVHFRRGDLDVAMKAFESARRGKEKELGKGHPAVALTLVSIANIHEQRRNYQKAIDLLLRALKIQKEESTATDAESYINLAAILNNIGNIHTRQGEFSFAMSAYTDALELKEKCVGRHPQARREVALTLVCIGNVHERKEHFEDAMQLYEEARGIQEEILGDNHVEYAATINNIGVVLGKLNQYEDAMECYIKVLCIYRDALGSDHPDVAFTLCNIAEIHRMWNDYSEALNAFSEAKRIQEISLGKESVALADTYQYIGVTYQEMGDMERAISMLRKSLEIYRAAGLDGQDDKIKSVLAKLSQIDYSFETQVQHAMSWAGLIGDAKCSGDVFATFESLATSMFVPEFMQPCLPTISETIGEKSK</sequence>
<evidence type="ECO:0000256" key="2">
    <source>
        <dbReference type="ARBA" id="ARBA00022803"/>
    </source>
</evidence>
<evidence type="ECO:0000256" key="1">
    <source>
        <dbReference type="ARBA" id="ARBA00022737"/>
    </source>
</evidence>
<protein>
    <recommendedName>
        <fullName evidence="5">Kinesin light chain</fullName>
    </recommendedName>
</protein>
<dbReference type="InterPro" id="IPR011990">
    <property type="entry name" value="TPR-like_helical_dom_sf"/>
</dbReference>
<name>A0A7S2P6I9_9STRA</name>
<dbReference type="Pfam" id="PF13424">
    <property type="entry name" value="TPR_12"/>
    <property type="match status" value="4"/>
</dbReference>
<feature type="repeat" description="TPR" evidence="3">
    <location>
        <begin position="320"/>
        <end position="353"/>
    </location>
</feature>
<dbReference type="SUPFAM" id="SSF48452">
    <property type="entry name" value="TPR-like"/>
    <property type="match status" value="3"/>
</dbReference>
<evidence type="ECO:0000313" key="4">
    <source>
        <dbReference type="EMBL" id="CAD9581622.1"/>
    </source>
</evidence>
<evidence type="ECO:0000256" key="3">
    <source>
        <dbReference type="PROSITE-ProRule" id="PRU00339"/>
    </source>
</evidence>
<feature type="repeat" description="TPR" evidence="3">
    <location>
        <begin position="193"/>
        <end position="226"/>
    </location>
</feature>
<dbReference type="Gene3D" id="1.25.40.10">
    <property type="entry name" value="Tetratricopeptide repeat domain"/>
    <property type="match status" value="3"/>
</dbReference>
<dbReference type="InterPro" id="IPR019734">
    <property type="entry name" value="TPR_rpt"/>
</dbReference>
<dbReference type="Pfam" id="PF13374">
    <property type="entry name" value="TPR_10"/>
    <property type="match status" value="1"/>
</dbReference>
<dbReference type="PROSITE" id="PS50005">
    <property type="entry name" value="TPR"/>
    <property type="match status" value="4"/>
</dbReference>
<proteinExistence type="predicted"/>
<evidence type="ECO:0008006" key="5">
    <source>
        <dbReference type="Google" id="ProtNLM"/>
    </source>
</evidence>
<organism evidence="4">
    <name type="scientific">Leptocylindrus danicus</name>
    <dbReference type="NCBI Taxonomy" id="163516"/>
    <lineage>
        <taxon>Eukaryota</taxon>
        <taxon>Sar</taxon>
        <taxon>Stramenopiles</taxon>
        <taxon>Ochrophyta</taxon>
        <taxon>Bacillariophyta</taxon>
        <taxon>Coscinodiscophyceae</taxon>
        <taxon>Chaetocerotophycidae</taxon>
        <taxon>Leptocylindrales</taxon>
        <taxon>Leptocylindraceae</taxon>
        <taxon>Leptocylindrus</taxon>
    </lineage>
</organism>
<feature type="repeat" description="TPR" evidence="3">
    <location>
        <begin position="274"/>
        <end position="307"/>
    </location>
</feature>
<dbReference type="EMBL" id="HBGY01016120">
    <property type="protein sequence ID" value="CAD9581622.1"/>
    <property type="molecule type" value="Transcribed_RNA"/>
</dbReference>
<dbReference type="AlphaFoldDB" id="A0A7S2P6I9"/>
<accession>A0A7S2P6I9</accession>
<dbReference type="PANTHER" id="PTHR45641">
    <property type="entry name" value="TETRATRICOPEPTIDE REPEAT PROTEIN (AFU_ORTHOLOGUE AFUA_6G03870)"/>
    <property type="match status" value="1"/>
</dbReference>
<gene>
    <name evidence="4" type="ORF">LDAN0321_LOCUS10429</name>
</gene>
<reference evidence="4" key="1">
    <citation type="submission" date="2021-01" db="EMBL/GenBank/DDBJ databases">
        <authorList>
            <person name="Corre E."/>
            <person name="Pelletier E."/>
            <person name="Niang G."/>
            <person name="Scheremetjew M."/>
            <person name="Finn R."/>
            <person name="Kale V."/>
            <person name="Holt S."/>
            <person name="Cochrane G."/>
            <person name="Meng A."/>
            <person name="Brown T."/>
            <person name="Cohen L."/>
        </authorList>
    </citation>
    <scope>NUCLEOTIDE SEQUENCE</scope>
    <source>
        <strain evidence="4">B650</strain>
    </source>
</reference>
<keyword evidence="2 3" id="KW-0802">TPR repeat</keyword>
<dbReference type="SMART" id="SM00028">
    <property type="entry name" value="TPR"/>
    <property type="match status" value="10"/>
</dbReference>
<feature type="repeat" description="TPR" evidence="3">
    <location>
        <begin position="491"/>
        <end position="524"/>
    </location>
</feature>
<dbReference type="PANTHER" id="PTHR45641:SF19">
    <property type="entry name" value="NEPHROCYSTIN-3"/>
    <property type="match status" value="1"/>
</dbReference>
<keyword evidence="1" id="KW-0677">Repeat</keyword>